<dbReference type="GO" id="GO:0032259">
    <property type="term" value="P:methylation"/>
    <property type="evidence" value="ECO:0007669"/>
    <property type="project" value="UniProtKB-KW"/>
</dbReference>
<dbReference type="Proteomes" id="UP001206128">
    <property type="component" value="Unassembled WGS sequence"/>
</dbReference>
<feature type="domain" description="O-methyltransferase dimerisation" evidence="7">
    <location>
        <begin position="11"/>
        <end position="77"/>
    </location>
</feature>
<dbReference type="InterPro" id="IPR036390">
    <property type="entry name" value="WH_DNA-bd_sf"/>
</dbReference>
<feature type="chain" id="PRO_5042237857" evidence="5">
    <location>
        <begin position="20"/>
        <end position="338"/>
    </location>
</feature>
<dbReference type="InterPro" id="IPR036388">
    <property type="entry name" value="WH-like_DNA-bd_sf"/>
</dbReference>
<sequence length="338" mass="36125">MRLFQIAMSGWLASALATAARLDLAEHLAGEPMSAAELAGVVGADSAALDVLLHVLVEMDVFAQDESGRFTNSPLSEQLRDGHPRSARHFCLLAVGSYGAAWQHLDHTVRTGKPAFPHRFGLPLYEYLEQNPDEAAVFDRSMANLTGLAAPELVAAHDFSAARRVVDLGGGNGHLLAAVLRANPHLDGICVDRAEVCARAGARLTDAGMADLVGRLHFQPADLLASVPAGGDVYLLKNVLHDCRPDTIVRMLTVVRTALVDTARAAAGSRPRLLIVEPLNGAAPNWVLMLTKMVMFEQGAQLHTEAEMRALVAQAGLRVLSAQRLPSIHTVLECGLPD</sequence>
<gene>
    <name evidence="8" type="ORF">LX83_004268</name>
</gene>
<reference evidence="8" key="1">
    <citation type="submission" date="2022-06" db="EMBL/GenBank/DDBJ databases">
        <title>Genomic Encyclopedia of Archaeal and Bacterial Type Strains, Phase II (KMG-II): from individual species to whole genera.</title>
        <authorList>
            <person name="Goeker M."/>
        </authorList>
    </citation>
    <scope>NUCLEOTIDE SEQUENCE</scope>
    <source>
        <strain evidence="8">DSM 43935</strain>
    </source>
</reference>
<evidence type="ECO:0000256" key="2">
    <source>
        <dbReference type="ARBA" id="ARBA00022679"/>
    </source>
</evidence>
<dbReference type="EMBL" id="JAMTCK010000010">
    <property type="protein sequence ID" value="MCP2167395.1"/>
    <property type="molecule type" value="Genomic_DNA"/>
</dbReference>
<evidence type="ECO:0000259" key="7">
    <source>
        <dbReference type="Pfam" id="PF08100"/>
    </source>
</evidence>
<dbReference type="Gene3D" id="3.40.50.150">
    <property type="entry name" value="Vaccinia Virus protein VP39"/>
    <property type="match status" value="1"/>
</dbReference>
<keyword evidence="3" id="KW-0949">S-adenosyl-L-methionine</keyword>
<keyword evidence="2" id="KW-0808">Transferase</keyword>
<name>A0AAE3GFY7_9PSEU</name>
<dbReference type="PIRSF" id="PIRSF005739">
    <property type="entry name" value="O-mtase"/>
    <property type="match status" value="1"/>
</dbReference>
<dbReference type="SUPFAM" id="SSF53335">
    <property type="entry name" value="S-adenosyl-L-methionine-dependent methyltransferases"/>
    <property type="match status" value="1"/>
</dbReference>
<dbReference type="AlphaFoldDB" id="A0AAE3GFY7"/>
<evidence type="ECO:0000259" key="6">
    <source>
        <dbReference type="Pfam" id="PF00891"/>
    </source>
</evidence>
<dbReference type="Gene3D" id="1.10.10.10">
    <property type="entry name" value="Winged helix-like DNA-binding domain superfamily/Winged helix DNA-binding domain"/>
    <property type="match status" value="1"/>
</dbReference>
<dbReference type="PROSITE" id="PS51683">
    <property type="entry name" value="SAM_OMT_II"/>
    <property type="match status" value="1"/>
</dbReference>
<comment type="caution">
    <text evidence="8">The sequence shown here is derived from an EMBL/GenBank/DDBJ whole genome shotgun (WGS) entry which is preliminary data.</text>
</comment>
<dbReference type="InterPro" id="IPR012967">
    <property type="entry name" value="COMT_dimerisation"/>
</dbReference>
<protein>
    <submittedName>
        <fullName evidence="8">O-methyltransferase</fullName>
    </submittedName>
</protein>
<feature type="active site" description="Proton acceptor" evidence="4">
    <location>
        <position position="241"/>
    </location>
</feature>
<dbReference type="GO" id="GO:0046983">
    <property type="term" value="F:protein dimerization activity"/>
    <property type="evidence" value="ECO:0007669"/>
    <property type="project" value="InterPro"/>
</dbReference>
<dbReference type="PANTHER" id="PTHR43712">
    <property type="entry name" value="PUTATIVE (AFU_ORTHOLOGUE AFUA_4G14580)-RELATED"/>
    <property type="match status" value="1"/>
</dbReference>
<dbReference type="SUPFAM" id="SSF46785">
    <property type="entry name" value="Winged helix' DNA-binding domain"/>
    <property type="match status" value="1"/>
</dbReference>
<dbReference type="InterPro" id="IPR029063">
    <property type="entry name" value="SAM-dependent_MTases_sf"/>
</dbReference>
<dbReference type="Gene3D" id="1.10.287.1350">
    <property type="match status" value="1"/>
</dbReference>
<evidence type="ECO:0000256" key="4">
    <source>
        <dbReference type="PIRSR" id="PIRSR005739-1"/>
    </source>
</evidence>
<accession>A0AAE3GFY7</accession>
<organism evidence="8 9">
    <name type="scientific">Goodfellowiella coeruleoviolacea</name>
    <dbReference type="NCBI Taxonomy" id="334858"/>
    <lineage>
        <taxon>Bacteria</taxon>
        <taxon>Bacillati</taxon>
        <taxon>Actinomycetota</taxon>
        <taxon>Actinomycetes</taxon>
        <taxon>Pseudonocardiales</taxon>
        <taxon>Pseudonocardiaceae</taxon>
        <taxon>Goodfellowiella</taxon>
    </lineage>
</organism>
<dbReference type="Pfam" id="PF08100">
    <property type="entry name" value="Dimerisation"/>
    <property type="match status" value="1"/>
</dbReference>
<evidence type="ECO:0000256" key="1">
    <source>
        <dbReference type="ARBA" id="ARBA00022603"/>
    </source>
</evidence>
<evidence type="ECO:0000256" key="3">
    <source>
        <dbReference type="ARBA" id="ARBA00022691"/>
    </source>
</evidence>
<feature type="domain" description="O-methyltransferase C-terminal" evidence="6">
    <location>
        <begin position="102"/>
        <end position="317"/>
    </location>
</feature>
<evidence type="ECO:0000313" key="9">
    <source>
        <dbReference type="Proteomes" id="UP001206128"/>
    </source>
</evidence>
<dbReference type="PANTHER" id="PTHR43712:SF2">
    <property type="entry name" value="O-METHYLTRANSFERASE CICE"/>
    <property type="match status" value="1"/>
</dbReference>
<dbReference type="InterPro" id="IPR001077">
    <property type="entry name" value="COMT_C"/>
</dbReference>
<dbReference type="Pfam" id="PF00891">
    <property type="entry name" value="Methyltransf_2"/>
    <property type="match status" value="1"/>
</dbReference>
<keyword evidence="9" id="KW-1185">Reference proteome</keyword>
<feature type="signal peptide" evidence="5">
    <location>
        <begin position="1"/>
        <end position="19"/>
    </location>
</feature>
<evidence type="ECO:0000313" key="8">
    <source>
        <dbReference type="EMBL" id="MCP2167395.1"/>
    </source>
</evidence>
<dbReference type="GO" id="GO:0008171">
    <property type="term" value="F:O-methyltransferase activity"/>
    <property type="evidence" value="ECO:0007669"/>
    <property type="project" value="InterPro"/>
</dbReference>
<dbReference type="InterPro" id="IPR016461">
    <property type="entry name" value="COMT-like"/>
</dbReference>
<proteinExistence type="predicted"/>
<evidence type="ECO:0000256" key="5">
    <source>
        <dbReference type="SAM" id="SignalP"/>
    </source>
</evidence>
<keyword evidence="5" id="KW-0732">Signal</keyword>
<keyword evidence="1" id="KW-0489">Methyltransferase</keyword>